<proteinExistence type="predicted"/>
<protein>
    <submittedName>
        <fullName evidence="1">FimB/Mfa2 family fimbrial subunit</fullName>
    </submittedName>
</protein>
<name>A0ABZ0G233_9BACT</name>
<keyword evidence="2" id="KW-1185">Reference proteome</keyword>
<organism evidence="1 2">
    <name type="scientific">Butyricimonas paravirosa</name>
    <dbReference type="NCBI Taxonomy" id="1472417"/>
    <lineage>
        <taxon>Bacteria</taxon>
        <taxon>Pseudomonadati</taxon>
        <taxon>Bacteroidota</taxon>
        <taxon>Bacteroidia</taxon>
        <taxon>Bacteroidales</taxon>
        <taxon>Odoribacteraceae</taxon>
        <taxon>Butyricimonas</taxon>
    </lineage>
</organism>
<reference evidence="1 2" key="1">
    <citation type="submission" date="2019-09" db="EMBL/GenBank/DDBJ databases">
        <title>Butyricimonas paravirosa DSM 105722 (=214-4 = JCM 18677 = CCUG 65563).</title>
        <authorList>
            <person name="Le Roy T."/>
            <person name="Cani P.D."/>
        </authorList>
    </citation>
    <scope>NUCLEOTIDE SEQUENCE [LARGE SCALE GENOMIC DNA]</scope>
    <source>
        <strain evidence="1 2">DSM 105722</strain>
    </source>
</reference>
<sequence>MGILSVNTLVYLFDGDGGDAGRFNQKVQRVTYAPDRLSMTVAAGTWNIALVTANTDFSGGLIQPMRSAAREDLKMWETRTSGGVLPSMPELRTANIDGQLVIGGQDNSVPGTTILSRNVALVKVVIADAGGLDVNGTHNFALKDVPTTLNWEGGLFRLQKPPG</sequence>
<dbReference type="EMBL" id="CP043839">
    <property type="protein sequence ID" value="WOF14847.1"/>
    <property type="molecule type" value="Genomic_DNA"/>
</dbReference>
<evidence type="ECO:0000313" key="1">
    <source>
        <dbReference type="EMBL" id="WOF14847.1"/>
    </source>
</evidence>
<accession>A0ABZ0G233</accession>
<gene>
    <name evidence="1" type="ORF">F1644_22460</name>
</gene>
<evidence type="ECO:0000313" key="2">
    <source>
        <dbReference type="Proteomes" id="UP001302374"/>
    </source>
</evidence>
<dbReference type="Proteomes" id="UP001302374">
    <property type="component" value="Chromosome"/>
</dbReference>